<evidence type="ECO:0000313" key="11">
    <source>
        <dbReference type="Proteomes" id="UP000091979"/>
    </source>
</evidence>
<evidence type="ECO:0000259" key="8">
    <source>
        <dbReference type="PROSITE" id="PS50045"/>
    </source>
</evidence>
<evidence type="ECO:0000256" key="6">
    <source>
        <dbReference type="ARBA" id="ARBA00023163"/>
    </source>
</evidence>
<dbReference type="InterPro" id="IPR058031">
    <property type="entry name" value="AAA_lid_NorR"/>
</dbReference>
<dbReference type="PROSITE" id="PS00688">
    <property type="entry name" value="SIGMA54_INTERACT_3"/>
    <property type="match status" value="1"/>
</dbReference>
<dbReference type="SUPFAM" id="SSF46689">
    <property type="entry name" value="Homeodomain-like"/>
    <property type="match status" value="1"/>
</dbReference>
<evidence type="ECO:0000256" key="5">
    <source>
        <dbReference type="ARBA" id="ARBA00023125"/>
    </source>
</evidence>
<dbReference type="Gene3D" id="1.10.10.60">
    <property type="entry name" value="Homeodomain-like"/>
    <property type="match status" value="1"/>
</dbReference>
<evidence type="ECO:0000259" key="9">
    <source>
        <dbReference type="PROSITE" id="PS50112"/>
    </source>
</evidence>
<dbReference type="AlphaFoldDB" id="A0A1B7XAS0"/>
<organism evidence="10 11">
    <name type="scientific">Halodesulfovibrio spirochaetisodalis</name>
    <dbReference type="NCBI Taxonomy" id="1560234"/>
    <lineage>
        <taxon>Bacteria</taxon>
        <taxon>Pseudomonadati</taxon>
        <taxon>Thermodesulfobacteriota</taxon>
        <taxon>Desulfovibrionia</taxon>
        <taxon>Desulfovibrionales</taxon>
        <taxon>Desulfovibrionaceae</taxon>
        <taxon>Halodesulfovibrio</taxon>
    </lineage>
</organism>
<keyword evidence="4" id="KW-0805">Transcription regulation</keyword>
<evidence type="ECO:0000256" key="7">
    <source>
        <dbReference type="ARBA" id="ARBA00029500"/>
    </source>
</evidence>
<dbReference type="EMBL" id="JXMS01000024">
    <property type="protein sequence ID" value="OBQ46455.1"/>
    <property type="molecule type" value="Genomic_DNA"/>
</dbReference>
<dbReference type="InterPro" id="IPR025943">
    <property type="entry name" value="Sigma_54_int_dom_ATP-bd_2"/>
</dbReference>
<dbReference type="InterPro" id="IPR027417">
    <property type="entry name" value="P-loop_NTPase"/>
</dbReference>
<evidence type="ECO:0000256" key="2">
    <source>
        <dbReference type="ARBA" id="ARBA00022797"/>
    </source>
</evidence>
<keyword evidence="2" id="KW-0058">Aromatic hydrocarbons catabolism</keyword>
<sequence length="444" mass="49445">MHDLYSVIESMHDNVVIVNKMGVTIWVSSCFERTYGIPKDSIIGRTTYDMEAEGFFSPSVASLVLQSKQTVTIVEDNQLGGRNIVTGVPIYDKAGDVEWVISYTVDSRYFLKLNNEYEKLNEALDGSQLVISPDPSSWGVVAISPAMQRVLEYVSKVTLVDTNVLITGESGVGKNVISRLIHKQSDRSDGPLMEINCAGIPANLLESELFGYEAGAFTGACRQGKVGRIELANGGTLVLDEIGELPLELQAKLLQVIQEKKLTKLGGTRAINVDFRLIAATNQNLRSLVDKKRFRSDLFFRLNVLHLNIPPLRDRTEDILPLANNVLEESNGKYSTNKYFSPEVIDALQMYSWPGNVRELRNVVERLVIISEQLIITEDDLPSHIQDGAFLERENKLPLKNALYELEKKLVARAYKKHKTTVATAKALGISQPSAARKISKFCK</sequence>
<dbReference type="InterPro" id="IPR009057">
    <property type="entry name" value="Homeodomain-like_sf"/>
</dbReference>
<dbReference type="Pfam" id="PF18024">
    <property type="entry name" value="HTH_50"/>
    <property type="match status" value="1"/>
</dbReference>
<evidence type="ECO:0000313" key="10">
    <source>
        <dbReference type="EMBL" id="OBQ46455.1"/>
    </source>
</evidence>
<dbReference type="PANTHER" id="PTHR32071">
    <property type="entry name" value="TRANSCRIPTIONAL REGULATORY PROTEIN"/>
    <property type="match status" value="1"/>
</dbReference>
<dbReference type="GO" id="GO:0006355">
    <property type="term" value="P:regulation of DNA-templated transcription"/>
    <property type="evidence" value="ECO:0007669"/>
    <property type="project" value="InterPro"/>
</dbReference>
<reference evidence="10 11" key="1">
    <citation type="submission" date="2015-01" db="EMBL/GenBank/DDBJ databases">
        <title>Desulfovibrio sp. JC271 draft genome sequence.</title>
        <authorList>
            <person name="Shivani Y."/>
            <person name="Subhash Y."/>
            <person name="Sasikala C."/>
            <person name="Ramana C.V."/>
        </authorList>
    </citation>
    <scope>NUCLEOTIDE SEQUENCE [LARGE SCALE GENOMIC DNA]</scope>
    <source>
        <strain evidence="10 11">JC271</strain>
    </source>
</reference>
<evidence type="ECO:0000256" key="1">
    <source>
        <dbReference type="ARBA" id="ARBA00022741"/>
    </source>
</evidence>
<dbReference type="PATRIC" id="fig|1560234.3.peg.1603"/>
<dbReference type="InterPro" id="IPR025662">
    <property type="entry name" value="Sigma_54_int_dom_ATP-bd_1"/>
</dbReference>
<name>A0A1B7XAS0_9BACT</name>
<dbReference type="GO" id="GO:0003677">
    <property type="term" value="F:DNA binding"/>
    <property type="evidence" value="ECO:0007669"/>
    <property type="project" value="UniProtKB-KW"/>
</dbReference>
<dbReference type="Gene3D" id="3.30.450.20">
    <property type="entry name" value="PAS domain"/>
    <property type="match status" value="1"/>
</dbReference>
<dbReference type="SUPFAM" id="SSF55785">
    <property type="entry name" value="PYP-like sensor domain (PAS domain)"/>
    <property type="match status" value="1"/>
</dbReference>
<accession>A0A1B7XAS0</accession>
<dbReference type="InterPro" id="IPR030828">
    <property type="entry name" value="HTH_TyrR"/>
</dbReference>
<dbReference type="CDD" id="cd00009">
    <property type="entry name" value="AAA"/>
    <property type="match status" value="1"/>
</dbReference>
<dbReference type="Gene3D" id="1.10.8.60">
    <property type="match status" value="1"/>
</dbReference>
<dbReference type="InterPro" id="IPR002078">
    <property type="entry name" value="Sigma_54_int"/>
</dbReference>
<dbReference type="PROSITE" id="PS50045">
    <property type="entry name" value="SIGMA54_INTERACT_4"/>
    <property type="match status" value="1"/>
</dbReference>
<proteinExistence type="predicted"/>
<keyword evidence="6" id="KW-0804">Transcription</keyword>
<dbReference type="InterPro" id="IPR035965">
    <property type="entry name" value="PAS-like_dom_sf"/>
</dbReference>
<feature type="domain" description="Sigma-54 factor interaction" evidence="8">
    <location>
        <begin position="140"/>
        <end position="369"/>
    </location>
</feature>
<dbReference type="Gene3D" id="3.40.50.300">
    <property type="entry name" value="P-loop containing nucleotide triphosphate hydrolases"/>
    <property type="match status" value="1"/>
</dbReference>
<keyword evidence="3" id="KW-0067">ATP-binding</keyword>
<dbReference type="STRING" id="1560234.SP90_12505"/>
<dbReference type="InterPro" id="IPR000014">
    <property type="entry name" value="PAS"/>
</dbReference>
<dbReference type="GO" id="GO:0005524">
    <property type="term" value="F:ATP binding"/>
    <property type="evidence" value="ECO:0007669"/>
    <property type="project" value="UniProtKB-KW"/>
</dbReference>
<dbReference type="PROSITE" id="PS00675">
    <property type="entry name" value="SIGMA54_INTERACT_1"/>
    <property type="match status" value="1"/>
</dbReference>
<dbReference type="Pfam" id="PF25601">
    <property type="entry name" value="AAA_lid_14"/>
    <property type="match status" value="1"/>
</dbReference>
<dbReference type="InterPro" id="IPR025944">
    <property type="entry name" value="Sigma_54_int_dom_CS"/>
</dbReference>
<dbReference type="Proteomes" id="UP000091979">
    <property type="component" value="Unassembled WGS sequence"/>
</dbReference>
<evidence type="ECO:0000256" key="4">
    <source>
        <dbReference type="ARBA" id="ARBA00023015"/>
    </source>
</evidence>
<dbReference type="PROSITE" id="PS00676">
    <property type="entry name" value="SIGMA54_INTERACT_2"/>
    <property type="match status" value="1"/>
</dbReference>
<dbReference type="Pfam" id="PF00158">
    <property type="entry name" value="Sigma54_activat"/>
    <property type="match status" value="1"/>
</dbReference>
<evidence type="ECO:0000256" key="3">
    <source>
        <dbReference type="ARBA" id="ARBA00022840"/>
    </source>
</evidence>
<dbReference type="SMART" id="SM00382">
    <property type="entry name" value="AAA"/>
    <property type="match status" value="1"/>
</dbReference>
<dbReference type="PROSITE" id="PS50112">
    <property type="entry name" value="PAS"/>
    <property type="match status" value="1"/>
</dbReference>
<feature type="domain" description="PAS" evidence="9">
    <location>
        <begin position="1"/>
        <end position="46"/>
    </location>
</feature>
<protein>
    <recommendedName>
        <fullName evidence="7">HTH-type transcriptional regulatory protein TyrR</fullName>
    </recommendedName>
</protein>
<keyword evidence="11" id="KW-1185">Reference proteome</keyword>
<keyword evidence="5" id="KW-0238">DNA-binding</keyword>
<dbReference type="FunFam" id="3.40.50.300:FF:000006">
    <property type="entry name" value="DNA-binding transcriptional regulator NtrC"/>
    <property type="match status" value="1"/>
</dbReference>
<dbReference type="InterPro" id="IPR003593">
    <property type="entry name" value="AAA+_ATPase"/>
</dbReference>
<gene>
    <name evidence="10" type="ORF">SP90_12505</name>
</gene>
<comment type="caution">
    <text evidence="10">The sequence shown here is derived from an EMBL/GenBank/DDBJ whole genome shotgun (WGS) entry which is preliminary data.</text>
</comment>
<keyword evidence="1" id="KW-0547">Nucleotide-binding</keyword>
<dbReference type="PANTHER" id="PTHR32071:SF57">
    <property type="entry name" value="C4-DICARBOXYLATE TRANSPORT TRANSCRIPTIONAL REGULATORY PROTEIN DCTD"/>
    <property type="match status" value="1"/>
</dbReference>
<dbReference type="SUPFAM" id="SSF52540">
    <property type="entry name" value="P-loop containing nucleoside triphosphate hydrolases"/>
    <property type="match status" value="1"/>
</dbReference>